<protein>
    <submittedName>
        <fullName evidence="1">Uncharacterized protein</fullName>
    </submittedName>
</protein>
<proteinExistence type="predicted"/>
<comment type="caution">
    <text evidence="1">The sequence shown here is derived from an EMBL/GenBank/DDBJ whole genome shotgun (WGS) entry which is preliminary data.</text>
</comment>
<keyword evidence="2" id="KW-1185">Reference proteome</keyword>
<dbReference type="Proteomes" id="UP000231194">
    <property type="component" value="Unassembled WGS sequence"/>
</dbReference>
<name>A0A2M8RGX2_9BRAD</name>
<organism evidence="1 2">
    <name type="scientific">Bradyrhizobium forestalis</name>
    <dbReference type="NCBI Taxonomy" id="1419263"/>
    <lineage>
        <taxon>Bacteria</taxon>
        <taxon>Pseudomonadati</taxon>
        <taxon>Pseudomonadota</taxon>
        <taxon>Alphaproteobacteria</taxon>
        <taxon>Hyphomicrobiales</taxon>
        <taxon>Nitrobacteraceae</taxon>
        <taxon>Bradyrhizobium</taxon>
    </lineage>
</organism>
<evidence type="ECO:0000313" key="1">
    <source>
        <dbReference type="EMBL" id="PJG57053.1"/>
    </source>
</evidence>
<evidence type="ECO:0000313" key="2">
    <source>
        <dbReference type="Proteomes" id="UP000231194"/>
    </source>
</evidence>
<sequence length="104" mass="12045">MVLVENQSAQAQSDLSGTWKRNCSDRFGLQIDRAAESYSIRFCGLRRCSGDEEWAPKSSIVGDPRYKLVSPSELGVRRTDDQTQFFFYRRCQLELEWQNKSGTR</sequence>
<reference evidence="1 2" key="1">
    <citation type="submission" date="2017-11" db="EMBL/GenBank/DDBJ databases">
        <title>Bradyrhizobium forestalis sp. nov., an efficient nitrogen-fixing bacterium isolated from nodules of forest legume species in the Amazon.</title>
        <authorList>
            <person name="Costa E.M."/>
            <person name="Guimaraes A."/>
            <person name="Carvalho T.S."/>
            <person name="Rodrigues T.L."/>
            <person name="Ribeiro P.R.A."/>
            <person name="Lebbe L."/>
            <person name="Willems A."/>
            <person name="Moreira F.M.S."/>
        </authorList>
    </citation>
    <scope>NUCLEOTIDE SEQUENCE [LARGE SCALE GENOMIC DNA]</scope>
    <source>
        <strain evidence="1 2">INPA54B</strain>
    </source>
</reference>
<dbReference type="EMBL" id="PGVG01000001">
    <property type="protein sequence ID" value="PJG57053.1"/>
    <property type="molecule type" value="Genomic_DNA"/>
</dbReference>
<dbReference type="AlphaFoldDB" id="A0A2M8RGX2"/>
<accession>A0A2M8RGX2</accession>
<gene>
    <name evidence="1" type="ORF">CVM73_01175</name>
</gene>